<comment type="caution">
    <text evidence="1">The sequence shown here is derived from an EMBL/GenBank/DDBJ whole genome shotgun (WGS) entry which is preliminary data.</text>
</comment>
<dbReference type="Proteomes" id="UP001175211">
    <property type="component" value="Unassembled WGS sequence"/>
</dbReference>
<dbReference type="GeneID" id="85362203"/>
<proteinExistence type="predicted"/>
<accession>A0AA39J6A9</accession>
<dbReference type="RefSeq" id="XP_060322272.1">
    <property type="nucleotide sequence ID" value="XM_060478655.1"/>
</dbReference>
<keyword evidence="2" id="KW-1185">Reference proteome</keyword>
<reference evidence="1" key="1">
    <citation type="submission" date="2023-06" db="EMBL/GenBank/DDBJ databases">
        <authorList>
            <consortium name="Lawrence Berkeley National Laboratory"/>
            <person name="Ahrendt S."/>
            <person name="Sahu N."/>
            <person name="Indic B."/>
            <person name="Wong-Bajracharya J."/>
            <person name="Merenyi Z."/>
            <person name="Ke H.-M."/>
            <person name="Monk M."/>
            <person name="Kocsube S."/>
            <person name="Drula E."/>
            <person name="Lipzen A."/>
            <person name="Balint B."/>
            <person name="Henrissat B."/>
            <person name="Andreopoulos B."/>
            <person name="Martin F.M."/>
            <person name="Harder C.B."/>
            <person name="Rigling D."/>
            <person name="Ford K.L."/>
            <person name="Foster G.D."/>
            <person name="Pangilinan J."/>
            <person name="Papanicolaou A."/>
            <person name="Barry K."/>
            <person name="LaButti K."/>
            <person name="Viragh M."/>
            <person name="Koriabine M."/>
            <person name="Yan M."/>
            <person name="Riley R."/>
            <person name="Champramary S."/>
            <person name="Plett K.L."/>
            <person name="Tsai I.J."/>
            <person name="Slot J."/>
            <person name="Sipos G."/>
            <person name="Plett J."/>
            <person name="Nagy L.G."/>
            <person name="Grigoriev I.V."/>
        </authorList>
    </citation>
    <scope>NUCLEOTIDE SEQUENCE</scope>
    <source>
        <strain evidence="1">CCBAS 213</strain>
    </source>
</reference>
<dbReference type="EMBL" id="JAUEPS010000126">
    <property type="protein sequence ID" value="KAK0436469.1"/>
    <property type="molecule type" value="Genomic_DNA"/>
</dbReference>
<dbReference type="AlphaFoldDB" id="A0AA39J6A9"/>
<evidence type="ECO:0000313" key="2">
    <source>
        <dbReference type="Proteomes" id="UP001175211"/>
    </source>
</evidence>
<evidence type="ECO:0000313" key="1">
    <source>
        <dbReference type="EMBL" id="KAK0436469.1"/>
    </source>
</evidence>
<dbReference type="InterPro" id="IPR040521">
    <property type="entry name" value="KDZ"/>
</dbReference>
<dbReference type="Pfam" id="PF18758">
    <property type="entry name" value="KDZ"/>
    <property type="match status" value="1"/>
</dbReference>
<sequence>MTPHQDPGDFIYLILKFHLPAYIPSCHVKYSFNKTPYVGLTDGEAPECGWSRLNQLATSLKVMGLGEYLDTLDNHISNYNYRKSVLMGSTLLKGILKAIPARILHSAVYAEFTASLPEQDVQRWSEAIEAWEWDPVNAVNPFETTVTRTYL</sequence>
<name>A0AA39J6A9_ARMTA</name>
<gene>
    <name evidence="1" type="ORF">EV420DRAFT_1652503</name>
</gene>
<protein>
    <submittedName>
        <fullName evidence="1">Uncharacterized protein</fullName>
    </submittedName>
</protein>
<organism evidence="1 2">
    <name type="scientific">Armillaria tabescens</name>
    <name type="common">Ringless honey mushroom</name>
    <name type="synonym">Agaricus tabescens</name>
    <dbReference type="NCBI Taxonomy" id="1929756"/>
    <lineage>
        <taxon>Eukaryota</taxon>
        <taxon>Fungi</taxon>
        <taxon>Dikarya</taxon>
        <taxon>Basidiomycota</taxon>
        <taxon>Agaricomycotina</taxon>
        <taxon>Agaricomycetes</taxon>
        <taxon>Agaricomycetidae</taxon>
        <taxon>Agaricales</taxon>
        <taxon>Marasmiineae</taxon>
        <taxon>Physalacriaceae</taxon>
        <taxon>Desarmillaria</taxon>
    </lineage>
</organism>